<dbReference type="PANTHER" id="PTHR30146:SF109">
    <property type="entry name" value="HTH-TYPE TRANSCRIPTIONAL REGULATOR GALS"/>
    <property type="match status" value="1"/>
</dbReference>
<dbReference type="Proteomes" id="UP000260680">
    <property type="component" value="Unassembled WGS sequence"/>
</dbReference>
<keyword evidence="1" id="KW-0805">Transcription regulation</keyword>
<dbReference type="GO" id="GO:0000976">
    <property type="term" value="F:transcription cis-regulatory region binding"/>
    <property type="evidence" value="ECO:0007669"/>
    <property type="project" value="TreeGrafter"/>
</dbReference>
<dbReference type="SUPFAM" id="SSF53822">
    <property type="entry name" value="Periplasmic binding protein-like I"/>
    <property type="match status" value="1"/>
</dbReference>
<accession>A0A3E2NI80</accession>
<evidence type="ECO:0000256" key="1">
    <source>
        <dbReference type="ARBA" id="ARBA00023015"/>
    </source>
</evidence>
<dbReference type="PROSITE" id="PS00356">
    <property type="entry name" value="HTH_LACI_1"/>
    <property type="match status" value="1"/>
</dbReference>
<organism evidence="5 6">
    <name type="scientific">Lacrimispora amygdalina</name>
    <dbReference type="NCBI Taxonomy" id="253257"/>
    <lineage>
        <taxon>Bacteria</taxon>
        <taxon>Bacillati</taxon>
        <taxon>Bacillota</taxon>
        <taxon>Clostridia</taxon>
        <taxon>Lachnospirales</taxon>
        <taxon>Lachnospiraceae</taxon>
        <taxon>Lacrimispora</taxon>
    </lineage>
</organism>
<dbReference type="InterPro" id="IPR010982">
    <property type="entry name" value="Lambda_DNA-bd_dom_sf"/>
</dbReference>
<proteinExistence type="predicted"/>
<sequence>MQNPENHNGFIGIREIARLAGVSTATVSRVINTPDKTSPKVRERVEELIKEYNYIPNQTIKNVFSKTSNSIAIFIYDMDNPFFITLIKELNQICLDNKYTLLIMDTENQPEREKDYLEYCISNRCAGIILTEGLNYNIFEPYKNQIPIVSMDRRTKGLYSTVRSNNREMIHKIIDYLYNLNHRKIGFIGSGKKFDSIESRFRGYKEALGNKNLQIRNEYIYLPDKNGLDFETGQTALGYFMSLSEPPTAIVCSCDLVALGVINEAAIKNIRIPDTFSLVGFDGVLNKIHYPQITTVKQNIPVLAKELFELAVNPPEVPVVRTIEATFIHGYTCMQIDAT</sequence>
<name>A0A3E2NI80_9FIRM</name>
<dbReference type="Pfam" id="PF13377">
    <property type="entry name" value="Peripla_BP_3"/>
    <property type="match status" value="1"/>
</dbReference>
<evidence type="ECO:0000256" key="2">
    <source>
        <dbReference type="ARBA" id="ARBA00023125"/>
    </source>
</evidence>
<feature type="domain" description="HTH lacI-type" evidence="4">
    <location>
        <begin position="11"/>
        <end position="65"/>
    </location>
</feature>
<dbReference type="InterPro" id="IPR000843">
    <property type="entry name" value="HTH_LacI"/>
</dbReference>
<dbReference type="PROSITE" id="PS50932">
    <property type="entry name" value="HTH_LACI_2"/>
    <property type="match status" value="1"/>
</dbReference>
<dbReference type="AlphaFoldDB" id="A0A3E2NI80"/>
<dbReference type="CDD" id="cd06267">
    <property type="entry name" value="PBP1_LacI_sugar_binding-like"/>
    <property type="match status" value="1"/>
</dbReference>
<keyword evidence="3" id="KW-0804">Transcription</keyword>
<dbReference type="Gene3D" id="3.40.50.2300">
    <property type="match status" value="2"/>
</dbReference>
<reference evidence="5 6" key="1">
    <citation type="submission" date="2018-07" db="EMBL/GenBank/DDBJ databases">
        <title>New species, Clostridium PI-S10-A1B.</title>
        <authorList>
            <person name="Krishna G."/>
            <person name="Summeta K."/>
            <person name="Shikha S."/>
            <person name="Prabhu P.B."/>
            <person name="Suresh K."/>
        </authorList>
    </citation>
    <scope>NUCLEOTIDE SEQUENCE [LARGE SCALE GENOMIC DNA]</scope>
    <source>
        <strain evidence="5 6">PI-S10-A1B</strain>
    </source>
</reference>
<dbReference type="Pfam" id="PF00356">
    <property type="entry name" value="LacI"/>
    <property type="match status" value="1"/>
</dbReference>
<dbReference type="PRINTS" id="PR00036">
    <property type="entry name" value="HTHLACI"/>
</dbReference>
<dbReference type="Gene3D" id="1.10.260.40">
    <property type="entry name" value="lambda repressor-like DNA-binding domains"/>
    <property type="match status" value="1"/>
</dbReference>
<dbReference type="InterPro" id="IPR028082">
    <property type="entry name" value="Peripla_BP_I"/>
</dbReference>
<dbReference type="RefSeq" id="WP_117415313.1">
    <property type="nucleotide sequence ID" value="NZ_QOHO01000006.1"/>
</dbReference>
<dbReference type="GO" id="GO:0003700">
    <property type="term" value="F:DNA-binding transcription factor activity"/>
    <property type="evidence" value="ECO:0007669"/>
    <property type="project" value="TreeGrafter"/>
</dbReference>
<evidence type="ECO:0000313" key="5">
    <source>
        <dbReference type="EMBL" id="RFZ80714.1"/>
    </source>
</evidence>
<dbReference type="PANTHER" id="PTHR30146">
    <property type="entry name" value="LACI-RELATED TRANSCRIPTIONAL REPRESSOR"/>
    <property type="match status" value="1"/>
</dbReference>
<keyword evidence="2" id="KW-0238">DNA-binding</keyword>
<evidence type="ECO:0000313" key="6">
    <source>
        <dbReference type="Proteomes" id="UP000260680"/>
    </source>
</evidence>
<dbReference type="OrthoDB" id="9789891at2"/>
<dbReference type="EMBL" id="QOHO01000006">
    <property type="protein sequence ID" value="RFZ80714.1"/>
    <property type="molecule type" value="Genomic_DNA"/>
</dbReference>
<dbReference type="SMART" id="SM00354">
    <property type="entry name" value="HTH_LACI"/>
    <property type="match status" value="1"/>
</dbReference>
<evidence type="ECO:0000256" key="3">
    <source>
        <dbReference type="ARBA" id="ARBA00023163"/>
    </source>
</evidence>
<evidence type="ECO:0000259" key="4">
    <source>
        <dbReference type="PROSITE" id="PS50932"/>
    </source>
</evidence>
<dbReference type="SUPFAM" id="SSF47413">
    <property type="entry name" value="lambda repressor-like DNA-binding domains"/>
    <property type="match status" value="1"/>
</dbReference>
<dbReference type="InterPro" id="IPR046335">
    <property type="entry name" value="LacI/GalR-like_sensor"/>
</dbReference>
<protein>
    <submittedName>
        <fullName evidence="5">LacI family transcriptional regulator</fullName>
    </submittedName>
</protein>
<dbReference type="CDD" id="cd01392">
    <property type="entry name" value="HTH_LacI"/>
    <property type="match status" value="1"/>
</dbReference>
<gene>
    <name evidence="5" type="ORF">DS742_01705</name>
</gene>
<comment type="caution">
    <text evidence="5">The sequence shown here is derived from an EMBL/GenBank/DDBJ whole genome shotgun (WGS) entry which is preliminary data.</text>
</comment>